<accession>A0A124FTV3</accession>
<evidence type="ECO:0000313" key="1">
    <source>
        <dbReference type="EMBL" id="KUK66611.1"/>
    </source>
</evidence>
<proteinExistence type="predicted"/>
<dbReference type="PATRIC" id="fig|1236046.6.peg.1409"/>
<protein>
    <submittedName>
        <fullName evidence="1">Uncharacterized protein</fullName>
    </submittedName>
</protein>
<reference evidence="2" key="1">
    <citation type="journal article" date="2015" name="MBio">
        <title>Genome-Resolved Metagenomic Analysis Reveals Roles for Candidate Phyla and Other Microbial Community Members in Biogeochemical Transformations in Oil Reservoirs.</title>
        <authorList>
            <person name="Hu P."/>
            <person name="Tom L."/>
            <person name="Singh A."/>
            <person name="Thomas B.C."/>
            <person name="Baker B.J."/>
            <person name="Piceno Y.M."/>
            <person name="Andersen G.L."/>
            <person name="Banfield J.F."/>
        </authorList>
    </citation>
    <scope>NUCLEOTIDE SEQUENCE [LARGE SCALE GENOMIC DNA]</scope>
</reference>
<dbReference type="AlphaFoldDB" id="A0A124FTV3"/>
<sequence length="166" mass="18430">MRVLKLLLVLFIALVSAGLAVNIETIESLKDGCYSADSRGFEMEDGNVATVTAIPYEAVSELGIPIDDLVGLLFFELPESSSEVSFLNVTVTGKCKRGELVDRVWADLYIIGEDFLIQTARYDPFILTDSKRLVVALSIYLDTSIYYSVVLNGSRTAIKWEFNIDM</sequence>
<evidence type="ECO:0000313" key="2">
    <source>
        <dbReference type="Proteomes" id="UP000054260"/>
    </source>
</evidence>
<organism evidence="1 2">
    <name type="scientific">Mesotoga infera</name>
    <dbReference type="NCBI Taxonomy" id="1236046"/>
    <lineage>
        <taxon>Bacteria</taxon>
        <taxon>Thermotogati</taxon>
        <taxon>Thermotogota</taxon>
        <taxon>Thermotogae</taxon>
        <taxon>Kosmotogales</taxon>
        <taxon>Kosmotogaceae</taxon>
        <taxon>Mesotoga</taxon>
    </lineage>
</organism>
<comment type="caution">
    <text evidence="1">The sequence shown here is derived from an EMBL/GenBank/DDBJ whole genome shotgun (WGS) entry which is preliminary data.</text>
</comment>
<name>A0A124FTV3_9BACT</name>
<dbReference type="Proteomes" id="UP000054260">
    <property type="component" value="Unassembled WGS sequence"/>
</dbReference>
<dbReference type="EMBL" id="LGGH01000192">
    <property type="protein sequence ID" value="KUK66611.1"/>
    <property type="molecule type" value="Genomic_DNA"/>
</dbReference>
<gene>
    <name evidence="1" type="ORF">XD86_1135</name>
</gene>